<evidence type="ECO:0000313" key="5">
    <source>
        <dbReference type="Proteomes" id="UP000694941"/>
    </source>
</evidence>
<dbReference type="PANTHER" id="PTHR21027">
    <property type="entry name" value="TRNA-SPLICING ENDONUCLEASE SUBUNIT SEN54"/>
    <property type="match status" value="1"/>
</dbReference>
<reference evidence="6" key="1">
    <citation type="submission" date="2025-08" db="UniProtKB">
        <authorList>
            <consortium name="RefSeq"/>
        </authorList>
    </citation>
    <scope>IDENTIFICATION</scope>
    <source>
        <tissue evidence="6">Muscle</tissue>
    </source>
</reference>
<feature type="compositionally biased region" description="Basic and acidic residues" evidence="3">
    <location>
        <begin position="525"/>
        <end position="546"/>
    </location>
</feature>
<dbReference type="GeneID" id="111087424"/>
<evidence type="ECO:0000256" key="3">
    <source>
        <dbReference type="SAM" id="MobiDB-lite"/>
    </source>
</evidence>
<dbReference type="Gene3D" id="3.40.1350.150">
    <property type="match status" value="1"/>
</dbReference>
<evidence type="ECO:0000256" key="1">
    <source>
        <dbReference type="ARBA" id="ARBA00005736"/>
    </source>
</evidence>
<dbReference type="Pfam" id="PF12928">
    <property type="entry name" value="tRNA_int_end_N2"/>
    <property type="match status" value="1"/>
</dbReference>
<dbReference type="RefSeq" id="XP_022249728.1">
    <property type="nucleotide sequence ID" value="XM_022394020.1"/>
</dbReference>
<dbReference type="PANTHER" id="PTHR21027:SF1">
    <property type="entry name" value="TRNA-SPLICING ENDONUCLEASE SUBUNIT SEN54"/>
    <property type="match status" value="1"/>
</dbReference>
<gene>
    <name evidence="6" type="primary">LOC111087424</name>
</gene>
<organism evidence="5 6">
    <name type="scientific">Limulus polyphemus</name>
    <name type="common">Atlantic horseshoe crab</name>
    <dbReference type="NCBI Taxonomy" id="6850"/>
    <lineage>
        <taxon>Eukaryota</taxon>
        <taxon>Metazoa</taxon>
        <taxon>Ecdysozoa</taxon>
        <taxon>Arthropoda</taxon>
        <taxon>Chelicerata</taxon>
        <taxon>Merostomata</taxon>
        <taxon>Xiphosura</taxon>
        <taxon>Limulidae</taxon>
        <taxon>Limulus</taxon>
    </lineage>
</organism>
<dbReference type="InterPro" id="IPR024337">
    <property type="entry name" value="tRNA_splic_suSen54"/>
</dbReference>
<proteinExistence type="inferred from homology"/>
<feature type="compositionally biased region" description="Polar residues" evidence="3">
    <location>
        <begin position="510"/>
        <end position="524"/>
    </location>
</feature>
<feature type="domain" description="tRNA-splicing endonuclease subunit Sen54 N-terminal" evidence="4">
    <location>
        <begin position="4"/>
        <end position="58"/>
    </location>
</feature>
<protein>
    <submittedName>
        <fullName evidence="6">Uncharacterized protein LOC111087424</fullName>
    </submittedName>
</protein>
<comment type="similarity">
    <text evidence="1">Belongs to the SEN54 family.</text>
</comment>
<dbReference type="Proteomes" id="UP000694941">
    <property type="component" value="Unplaced"/>
</dbReference>
<keyword evidence="5" id="KW-1185">Reference proteome</keyword>
<feature type="region of interest" description="Disordered" evidence="3">
    <location>
        <begin position="510"/>
        <end position="554"/>
    </location>
</feature>
<evidence type="ECO:0000256" key="2">
    <source>
        <dbReference type="ARBA" id="ARBA00022694"/>
    </source>
</evidence>
<name>A0ABM1T1H2_LIMPO</name>
<dbReference type="InterPro" id="IPR024336">
    <property type="entry name" value="tRNA_splic_suSen54_N"/>
</dbReference>
<evidence type="ECO:0000259" key="4">
    <source>
        <dbReference type="Pfam" id="PF12928"/>
    </source>
</evidence>
<sequence>MRGDLSRAEWDPELQKAVLTKQKGKLLQHMGHQMGNQTLLYPEEALFLLDTGRMEIYYEDMPLSIQAGYALLLKNREALYKYQVYSHLTRLGYTVVKHQGKINITQYEKKLRIDQHMKKMKRKHHRLRNENKIEKDIIGTADITTVHKPKRDCEELRIVSPLECCSINGENASNANTGAQDSQQSDDVEVVYVSSKKDSSCSSVYNEESAFNLTENTCDRNLLQEITPGDEPEVIYVSPSMKQRNPSYLENFSAMCNSQTGTNCEKKQNTFEFPNMYGKQQVILTKPPACLIPSSITFQNDSYTFDVRLMTMKDTEMKMKPTDFNRWTSSSPRHHRNNDEGIREKRSRDYYRQNFRNTEKHKSSLYDSPRGSSWQSSNWSRNDNYNQYSCDYRNFHARNFSDPGIYNQQSTSQVSFHQGYSNYPLQNQFTAHASWSYYGHQGQVSSVGVCEPTNIMNSQWSSQSPYMFSSYFQTNEAPHGTCYGREASSSYIHRDSYSSTNQSALVNESVVHDQNSNSKSYSNRDFSEAHMKNQRNEPKGSSEKLRNLNGSSCSMRHHRNEFREMCGNKRKHPSSSSSYVEKPDDYISLIPKLNVPVSNWNEFKKELLKEESLEKLLDGPGKVLWKGVVKPLVQPVEGLAVGQVWNKLNVIQGTSLTSSTSCLGKSAETKFQIDYDVYLPNISFRKSIPTIPSLRVVVTWAEDAVPALADVVVLQRNLCDNVPLQFAVVDNGDLAFYSFHDVSLPSYIPLSW</sequence>
<keyword evidence="2" id="KW-0819">tRNA processing</keyword>
<evidence type="ECO:0000313" key="6">
    <source>
        <dbReference type="RefSeq" id="XP_022249728.1"/>
    </source>
</evidence>
<feature type="region of interest" description="Disordered" evidence="3">
    <location>
        <begin position="322"/>
        <end position="351"/>
    </location>
</feature>
<accession>A0ABM1T1H2</accession>
<feature type="compositionally biased region" description="Basic and acidic residues" evidence="3">
    <location>
        <begin position="337"/>
        <end position="351"/>
    </location>
</feature>